<evidence type="ECO:0000313" key="3">
    <source>
        <dbReference type="EMBL" id="SHL77131.1"/>
    </source>
</evidence>
<dbReference type="Pfam" id="PF01471">
    <property type="entry name" value="PG_binding_1"/>
    <property type="match status" value="1"/>
</dbReference>
<feature type="domain" description="Peptidoglycan binding-like" evidence="2">
    <location>
        <begin position="76"/>
        <end position="124"/>
    </location>
</feature>
<dbReference type="Proteomes" id="UP000183974">
    <property type="component" value="Unassembled WGS sequence"/>
</dbReference>
<dbReference type="InterPro" id="IPR036366">
    <property type="entry name" value="PGBDSf"/>
</dbReference>
<sequence length="456" mass="47521">MFSKRIVMCGIAASLLSAPAAPVSADIGDGIVGGLVGGAVSGIIVNESAKARERKRATTTRTRTIYRSAPQNTAKRAEVRETQTALNYFGFPAGTPDGVSGRNTRNAVSQYQAHMGYPVTGYITDYERQFLVGSYYRAQSSGAVTAQLIAERGQGTRGLLHAYRDEANGTASGQMASTPAVPAAPAAPAVPVMQEQSTSTMAAFSGTTGEAASGGSTKLALPNLMGSQENTRSLASHCNQVSLLTNSNGGFVTEASIQDPRFALNEQFCLARTYAVAAGEKLASGLRGVSVAEIEEQCNGFAPAMRDLVASVSLKPQAEVLQGARSFILEAGAPPEQLAGTAKICLSVGYRTDNMDVALGSALLLTALGEGAYGELLGHHLNEGFGTTKRPDLALAWYQSSFDALERGAEPVFSPGNPGRSALVQKAAYRLNGVEDGEAVNSVQPASTLPTFNIDN</sequence>
<name>A0A1M7DC81_9RHOB</name>
<evidence type="ECO:0000259" key="2">
    <source>
        <dbReference type="Pfam" id="PF01471"/>
    </source>
</evidence>
<dbReference type="Gene3D" id="1.10.101.10">
    <property type="entry name" value="PGBD-like superfamily/PGBD"/>
    <property type="match status" value="1"/>
</dbReference>
<protein>
    <submittedName>
        <fullName evidence="3">Putative peptidoglycan binding domain-containing protein</fullName>
    </submittedName>
</protein>
<dbReference type="InterPro" id="IPR002477">
    <property type="entry name" value="Peptidoglycan-bd-like"/>
</dbReference>
<feature type="chain" id="PRO_5013020167" evidence="1">
    <location>
        <begin position="21"/>
        <end position="456"/>
    </location>
</feature>
<dbReference type="STRING" id="337701.SAMN05444398_105208"/>
<evidence type="ECO:0000313" key="4">
    <source>
        <dbReference type="Proteomes" id="UP000183974"/>
    </source>
</evidence>
<keyword evidence="4" id="KW-1185">Reference proteome</keyword>
<gene>
    <name evidence="3" type="ORF">SAMN05444398_105208</name>
</gene>
<organism evidence="3 4">
    <name type="scientific">Roseovarius pacificus</name>
    <dbReference type="NCBI Taxonomy" id="337701"/>
    <lineage>
        <taxon>Bacteria</taxon>
        <taxon>Pseudomonadati</taxon>
        <taxon>Pseudomonadota</taxon>
        <taxon>Alphaproteobacteria</taxon>
        <taxon>Rhodobacterales</taxon>
        <taxon>Roseobacteraceae</taxon>
        <taxon>Roseovarius</taxon>
    </lineage>
</organism>
<proteinExistence type="predicted"/>
<evidence type="ECO:0000256" key="1">
    <source>
        <dbReference type="SAM" id="SignalP"/>
    </source>
</evidence>
<keyword evidence="1" id="KW-0732">Signal</keyword>
<dbReference type="SUPFAM" id="SSF47090">
    <property type="entry name" value="PGBD-like"/>
    <property type="match status" value="1"/>
</dbReference>
<dbReference type="AlphaFoldDB" id="A0A1M7DC81"/>
<dbReference type="OrthoDB" id="7444491at2"/>
<feature type="signal peptide" evidence="1">
    <location>
        <begin position="1"/>
        <end position="20"/>
    </location>
</feature>
<accession>A0A1M7DC81</accession>
<reference evidence="3 4" key="1">
    <citation type="submission" date="2016-11" db="EMBL/GenBank/DDBJ databases">
        <authorList>
            <person name="Jaros S."/>
            <person name="Januszkiewicz K."/>
            <person name="Wedrychowicz H."/>
        </authorList>
    </citation>
    <scope>NUCLEOTIDE SEQUENCE [LARGE SCALE GENOMIC DNA]</scope>
    <source>
        <strain evidence="3 4">DSM 29589</strain>
    </source>
</reference>
<dbReference type="EMBL" id="FRBR01000005">
    <property type="protein sequence ID" value="SHL77131.1"/>
    <property type="molecule type" value="Genomic_DNA"/>
</dbReference>
<dbReference type="RefSeq" id="WP_073034855.1">
    <property type="nucleotide sequence ID" value="NZ_BMLR01000005.1"/>
</dbReference>
<dbReference type="InterPro" id="IPR036365">
    <property type="entry name" value="PGBD-like_sf"/>
</dbReference>